<dbReference type="InterPro" id="IPR010768">
    <property type="entry name" value="GATase1-like"/>
</dbReference>
<gene>
    <name evidence="4" type="ORF">J42TS3_38700</name>
</gene>
<feature type="domain" description="VWFA" evidence="3">
    <location>
        <begin position="408"/>
        <end position="573"/>
    </location>
</feature>
<feature type="compositionally biased region" description="Low complexity" evidence="1">
    <location>
        <begin position="915"/>
        <end position="933"/>
    </location>
</feature>
<evidence type="ECO:0000256" key="1">
    <source>
        <dbReference type="SAM" id="MobiDB-lite"/>
    </source>
</evidence>
<dbReference type="SUPFAM" id="SSF53300">
    <property type="entry name" value="vWA-like"/>
    <property type="match status" value="2"/>
</dbReference>
<dbReference type="InterPro" id="IPR029062">
    <property type="entry name" value="Class_I_gatase-like"/>
</dbReference>
<dbReference type="PROSITE" id="PS50234">
    <property type="entry name" value="VWFA"/>
    <property type="match status" value="1"/>
</dbReference>
<sequence length="993" mass="106024">MGVQFDHPWVLLLLLPLAIGAFYAYRTDFRLKGSRRKWAVGLRTTIIALLVLVLAGFHTFTLVKDKEIIFLADRSASMMDQDPVWDWINKAGAEKGPEDRVGTVAVGLEAAVEKNLDTAPVSGGRSEAAVNSGFTNLAGGLQLAGSQFGGGENRRIVLISDGENNVGNVLTEAAMLKERGIAIDVLKAVPPELNDAAVEAFHVPEKLYRAEAFAFEVLIRSTFAGAGELRLYEDNREIGRQNITLERGENLFSLQGLAKEPGLHRYRAEIFLDGDEQSANNASYAITRVTGSPKVLIVEGKQGTSSNLKNALASGLIDHTVIGPGMLPSELVKYAGYDSILFNNVSGEQVGGKQMDLIEQAVRSYGIGFMMIGGEESFGMGGYFKTPIEKLLPVSMELEGKREIPSLGLILVIDRSGSMGGDKLKLAQESAIRTVELLRPKDTVGVVAFDDQPWWVVEPQKLDDKDGVIAKINSIPSAGGTNIFPAVSAATEEILNVQAQRKHIILLTDGQSAVNSGYDDLLKTMTDGKITMSTVAVGDDADVNLLQSLAAGAKGRYYLVKDATTLPAIFSREAAVIARTYIVDKPFVPAIVQPGDWSGWFQDGLPSIYGYVAATPKMTAQTVLSSPEPDPLLARWQYGSGRTVAWTSDLTGKWSRDFVKWSRFPGLFADMVKWTFPQFAASPYEVNTTVNGNEVTFEVTAEGAEAPEELEALVSGEDGGEERVPLTQVSPGVYEGSMAVRSSGSFLLQLRNPSGADGDEGEMAGMQGTGFVIPYSPEYRLPPAEPEDTLQALAELTGGRVLDWNKPEAAFQFTAQPTRSLRGWERPLLAAALLLWLADVAVRRLALPWGRMAEAIAAAMPWRRRARALAAAAAQPGASAGAAADAGLARLAARKSRAAAFYGADGDGTERGGMPPASGPAAQPGAAPTASPTMSPTAKPSPPSAGPQAPGPSSPPSPPRETAEPDQNDTSSQGGTGSDRLGRLLDAKRRGRR</sequence>
<protein>
    <submittedName>
        <fullName evidence="4">VWA domain-containing protein</fullName>
    </submittedName>
</protein>
<reference evidence="4 5" key="1">
    <citation type="submission" date="2021-03" db="EMBL/GenBank/DDBJ databases">
        <title>Antimicrobial resistance genes in bacteria isolated from Japanese honey, and their potential for conferring macrolide and lincosamide resistance in the American foulbrood pathogen Paenibacillus larvae.</title>
        <authorList>
            <person name="Okamoto M."/>
            <person name="Kumagai M."/>
            <person name="Kanamori H."/>
            <person name="Takamatsu D."/>
        </authorList>
    </citation>
    <scope>NUCLEOTIDE SEQUENCE [LARGE SCALE GENOMIC DNA]</scope>
    <source>
        <strain evidence="4 5">J42TS3</strain>
    </source>
</reference>
<feature type="region of interest" description="Disordered" evidence="1">
    <location>
        <begin position="903"/>
        <end position="993"/>
    </location>
</feature>
<dbReference type="RefSeq" id="WP_213656006.1">
    <property type="nucleotide sequence ID" value="NZ_BOSL01000014.1"/>
</dbReference>
<dbReference type="PANTHER" id="PTHR37947:SF2">
    <property type="entry name" value="VON WILLEBRAND FACTOR TYPE A"/>
    <property type="match status" value="1"/>
</dbReference>
<proteinExistence type="predicted"/>
<evidence type="ECO:0000259" key="3">
    <source>
        <dbReference type="PROSITE" id="PS50234"/>
    </source>
</evidence>
<evidence type="ECO:0000313" key="5">
    <source>
        <dbReference type="Proteomes" id="UP000679992"/>
    </source>
</evidence>
<evidence type="ECO:0000256" key="2">
    <source>
        <dbReference type="SAM" id="Phobius"/>
    </source>
</evidence>
<feature type="compositionally biased region" description="Pro residues" evidence="1">
    <location>
        <begin position="939"/>
        <end position="959"/>
    </location>
</feature>
<accession>A0ABQ4MHD3</accession>
<dbReference type="SMART" id="SM00327">
    <property type="entry name" value="VWA"/>
    <property type="match status" value="2"/>
</dbReference>
<dbReference type="InterPro" id="IPR036465">
    <property type="entry name" value="vWFA_dom_sf"/>
</dbReference>
<dbReference type="CDD" id="cd00198">
    <property type="entry name" value="vWFA"/>
    <property type="match status" value="1"/>
</dbReference>
<evidence type="ECO:0000313" key="4">
    <source>
        <dbReference type="EMBL" id="GIP54835.1"/>
    </source>
</evidence>
<keyword evidence="2" id="KW-1133">Transmembrane helix</keyword>
<keyword evidence="5" id="KW-1185">Reference proteome</keyword>
<dbReference type="Pfam" id="PF07090">
    <property type="entry name" value="GATase1_like"/>
    <property type="match status" value="1"/>
</dbReference>
<keyword evidence="2" id="KW-0812">Transmembrane</keyword>
<dbReference type="EMBL" id="BOSL01000014">
    <property type="protein sequence ID" value="GIP54835.1"/>
    <property type="molecule type" value="Genomic_DNA"/>
</dbReference>
<feature type="transmembrane region" description="Helical" evidence="2">
    <location>
        <begin position="46"/>
        <end position="63"/>
    </location>
</feature>
<feature type="transmembrane region" description="Helical" evidence="2">
    <location>
        <begin position="6"/>
        <end position="25"/>
    </location>
</feature>
<feature type="compositionally biased region" description="Basic and acidic residues" evidence="1">
    <location>
        <begin position="980"/>
        <end position="993"/>
    </location>
</feature>
<dbReference type="SUPFAM" id="SSF52317">
    <property type="entry name" value="Class I glutamine amidotransferase-like"/>
    <property type="match status" value="1"/>
</dbReference>
<organism evidence="4 5">
    <name type="scientific">Paenibacillus vini</name>
    <dbReference type="NCBI Taxonomy" id="1476024"/>
    <lineage>
        <taxon>Bacteria</taxon>
        <taxon>Bacillati</taxon>
        <taxon>Bacillota</taxon>
        <taxon>Bacilli</taxon>
        <taxon>Bacillales</taxon>
        <taxon>Paenibacillaceae</taxon>
        <taxon>Paenibacillus</taxon>
    </lineage>
</organism>
<dbReference type="PANTHER" id="PTHR37947">
    <property type="entry name" value="BLL2462 PROTEIN"/>
    <property type="match status" value="1"/>
</dbReference>
<dbReference type="Pfam" id="PF00092">
    <property type="entry name" value="VWA"/>
    <property type="match status" value="1"/>
</dbReference>
<name>A0ABQ4MHD3_9BACL</name>
<comment type="caution">
    <text evidence="4">The sequence shown here is derived from an EMBL/GenBank/DDBJ whole genome shotgun (WGS) entry which is preliminary data.</text>
</comment>
<dbReference type="Gene3D" id="3.40.50.880">
    <property type="match status" value="2"/>
</dbReference>
<dbReference type="Proteomes" id="UP000679992">
    <property type="component" value="Unassembled WGS sequence"/>
</dbReference>
<keyword evidence="2" id="KW-0472">Membrane</keyword>
<dbReference type="Gene3D" id="3.40.50.410">
    <property type="entry name" value="von Willebrand factor, type A domain"/>
    <property type="match status" value="1"/>
</dbReference>
<dbReference type="InterPro" id="IPR002035">
    <property type="entry name" value="VWF_A"/>
</dbReference>